<gene>
    <name evidence="1" type="ORF">HPBE_LOCUS15988</name>
</gene>
<proteinExistence type="predicted"/>
<protein>
    <submittedName>
        <fullName evidence="3">LAM_G_DOMAIN domain-containing protein</fullName>
    </submittedName>
</protein>
<dbReference type="WBParaSite" id="HPBE_0001598901-mRNA-1">
    <property type="protein sequence ID" value="HPBE_0001598901-mRNA-1"/>
    <property type="gene ID" value="HPBE_0001598901"/>
</dbReference>
<evidence type="ECO:0000313" key="3">
    <source>
        <dbReference type="WBParaSite" id="HPBE_0001598901-mRNA-1"/>
    </source>
</evidence>
<evidence type="ECO:0000313" key="1">
    <source>
        <dbReference type="EMBL" id="VDP04565.1"/>
    </source>
</evidence>
<reference evidence="1 2" key="1">
    <citation type="submission" date="2018-11" db="EMBL/GenBank/DDBJ databases">
        <authorList>
            <consortium name="Pathogen Informatics"/>
        </authorList>
    </citation>
    <scope>NUCLEOTIDE SEQUENCE [LARGE SCALE GENOMIC DNA]</scope>
</reference>
<evidence type="ECO:0000313" key="2">
    <source>
        <dbReference type="Proteomes" id="UP000050761"/>
    </source>
</evidence>
<organism evidence="2 3">
    <name type="scientific">Heligmosomoides polygyrus</name>
    <name type="common">Parasitic roundworm</name>
    <dbReference type="NCBI Taxonomy" id="6339"/>
    <lineage>
        <taxon>Eukaryota</taxon>
        <taxon>Metazoa</taxon>
        <taxon>Ecdysozoa</taxon>
        <taxon>Nematoda</taxon>
        <taxon>Chromadorea</taxon>
        <taxon>Rhabditida</taxon>
        <taxon>Rhabditina</taxon>
        <taxon>Rhabditomorpha</taxon>
        <taxon>Strongyloidea</taxon>
        <taxon>Heligmosomidae</taxon>
        <taxon>Heligmosomoides</taxon>
    </lineage>
</organism>
<accession>A0A3P8BCP2</accession>
<name>A0A183G3K3_HELPZ</name>
<accession>A0A183G3K3</accession>
<dbReference type="EMBL" id="UZAH01029158">
    <property type="protein sequence ID" value="VDP04565.1"/>
    <property type="molecule type" value="Genomic_DNA"/>
</dbReference>
<reference evidence="3" key="2">
    <citation type="submission" date="2019-09" db="UniProtKB">
        <authorList>
            <consortium name="WormBaseParasite"/>
        </authorList>
    </citation>
    <scope>IDENTIFICATION</scope>
</reference>
<keyword evidence="2" id="KW-1185">Reference proteome</keyword>
<dbReference type="Proteomes" id="UP000050761">
    <property type="component" value="Unassembled WGS sequence"/>
</dbReference>
<sequence>MHLAGAFGDVLFVDRGWGIRYSSVPHEHRLRKIQLQSNVPAYTINLGQHSLRLANGYKHDVVSEAKMVQGGCQPPMFTPCLAVA</sequence>
<dbReference type="AlphaFoldDB" id="A0A183G3K3"/>